<evidence type="ECO:0008006" key="6">
    <source>
        <dbReference type="Google" id="ProtNLM"/>
    </source>
</evidence>
<gene>
    <name evidence="4" type="ORF">E8E13_008662</name>
</gene>
<comment type="similarity">
    <text evidence="1">Belongs to the beta-lactamase family.</text>
</comment>
<evidence type="ECO:0000259" key="2">
    <source>
        <dbReference type="Pfam" id="PF00144"/>
    </source>
</evidence>
<feature type="domain" description="Beta-lactamase-related" evidence="2">
    <location>
        <begin position="117"/>
        <end position="416"/>
    </location>
</feature>
<name>A0A9P4WC52_CURKU</name>
<dbReference type="PANTHER" id="PTHR22935:SF95">
    <property type="entry name" value="BETA-LACTAMASE-LIKE 1-RELATED"/>
    <property type="match status" value="1"/>
</dbReference>
<dbReference type="Pfam" id="PF26335">
    <property type="entry name" value="ARB_00930_C"/>
    <property type="match status" value="1"/>
</dbReference>
<dbReference type="SUPFAM" id="SSF56601">
    <property type="entry name" value="beta-lactamase/transpeptidase-like"/>
    <property type="match status" value="1"/>
</dbReference>
<feature type="domain" description="Beta-lactamase-like ARB-00930-like C-terminal" evidence="3">
    <location>
        <begin position="436"/>
        <end position="575"/>
    </location>
</feature>
<dbReference type="OrthoDB" id="10250282at2759"/>
<dbReference type="Gene3D" id="3.40.710.10">
    <property type="entry name" value="DD-peptidase/beta-lactamase superfamily"/>
    <property type="match status" value="1"/>
</dbReference>
<dbReference type="EMBL" id="SWKU01000011">
    <property type="protein sequence ID" value="KAF3002606.1"/>
    <property type="molecule type" value="Genomic_DNA"/>
</dbReference>
<dbReference type="InterPro" id="IPR058664">
    <property type="entry name" value="ARB_00930-like_C"/>
</dbReference>
<evidence type="ECO:0000313" key="4">
    <source>
        <dbReference type="EMBL" id="KAF3002606.1"/>
    </source>
</evidence>
<evidence type="ECO:0000256" key="1">
    <source>
        <dbReference type="ARBA" id="ARBA00038473"/>
    </source>
</evidence>
<protein>
    <recommendedName>
        <fullName evidence="6">Beta-lactamase-related domain-containing protein</fullName>
    </recommendedName>
</protein>
<dbReference type="Pfam" id="PF00144">
    <property type="entry name" value="Beta-lactamase"/>
    <property type="match status" value="1"/>
</dbReference>
<proteinExistence type="inferred from homology"/>
<dbReference type="InterPro" id="IPR012338">
    <property type="entry name" value="Beta-lactam/transpept-like"/>
</dbReference>
<comment type="caution">
    <text evidence="4">The sequence shown here is derived from an EMBL/GenBank/DDBJ whole genome shotgun (WGS) entry which is preliminary data.</text>
</comment>
<sequence>MSLIRIGAFSALALAALPVLLFWLYSTETIYTHTISVLSTLFSASATVAYCLPPGPLLPPPEVLSNSPKFDVVRSTLANEAWFQDTCYAIKASIGDVTVFEHEYLTSDRELSQSLLDTRLRVGSVTKTFTVLAVLLSADKIKLSDSITKFVPELNKEAYEHVTIGSLASHTSGLGRYIYVGDLAVVPGFNPAALGLPQVEGTGDKVPTCDPFPGGRICTREEIIAGLNRPVYRPRLPESQPVYSNIGYTLLGMALESVHHMSAEQAIHSLIIDPLNLSQTTFSVPTNKSTALLPNSKAHAGWFVPNFGNYNPSGGLWSTPNDLLVFLQSILSHKLLTAHETRRWLQPRALLPSLHQAVGESWEIVRSTDLDIKTPRPIDIFTKPGGVTGYAAYTAIIPEYAIALTITAAGNKVNDAVTTLFPLVVKPLVAYADRLAQDQAAKQYVGTYRSPTADAQNVLILSMDDGPGLSITDWTMNGVPVLRSLAAVQKIPFESLTARLYPADLDSSDAGKEVWRVLIDRTDKKQGFADLQCISWNQIDLFRFVTEPLDTVVFSKNEHGGASVELLGWRMALEKA</sequence>
<dbReference type="Proteomes" id="UP000801428">
    <property type="component" value="Unassembled WGS sequence"/>
</dbReference>
<evidence type="ECO:0000313" key="5">
    <source>
        <dbReference type="Proteomes" id="UP000801428"/>
    </source>
</evidence>
<keyword evidence="5" id="KW-1185">Reference proteome</keyword>
<dbReference type="PANTHER" id="PTHR22935">
    <property type="entry name" value="PENICILLIN-BINDING PROTEIN"/>
    <property type="match status" value="1"/>
</dbReference>
<reference evidence="4" key="1">
    <citation type="submission" date="2019-04" db="EMBL/GenBank/DDBJ databases">
        <title>Sequencing of skin fungus with MAO and IRED activity.</title>
        <authorList>
            <person name="Marsaioli A.J."/>
            <person name="Bonatto J.M.C."/>
            <person name="Reis Junior O."/>
        </authorList>
    </citation>
    <scope>NUCLEOTIDE SEQUENCE</scope>
    <source>
        <strain evidence="4">30M1</strain>
    </source>
</reference>
<dbReference type="InterPro" id="IPR051478">
    <property type="entry name" value="Beta-lactamase-like_AB/R"/>
</dbReference>
<evidence type="ECO:0000259" key="3">
    <source>
        <dbReference type="Pfam" id="PF26335"/>
    </source>
</evidence>
<accession>A0A9P4WC52</accession>
<dbReference type="InterPro" id="IPR001466">
    <property type="entry name" value="Beta-lactam-related"/>
</dbReference>
<dbReference type="AlphaFoldDB" id="A0A9P4WC52"/>
<organism evidence="4 5">
    <name type="scientific">Curvularia kusanoi</name>
    <name type="common">Cochliobolus kusanoi</name>
    <dbReference type="NCBI Taxonomy" id="90978"/>
    <lineage>
        <taxon>Eukaryota</taxon>
        <taxon>Fungi</taxon>
        <taxon>Dikarya</taxon>
        <taxon>Ascomycota</taxon>
        <taxon>Pezizomycotina</taxon>
        <taxon>Dothideomycetes</taxon>
        <taxon>Pleosporomycetidae</taxon>
        <taxon>Pleosporales</taxon>
        <taxon>Pleosporineae</taxon>
        <taxon>Pleosporaceae</taxon>
        <taxon>Curvularia</taxon>
    </lineage>
</organism>